<evidence type="ECO:0000313" key="1">
    <source>
        <dbReference type="EMBL" id="TJZ63128.1"/>
    </source>
</evidence>
<protein>
    <submittedName>
        <fullName evidence="1">Uncharacterized protein</fullName>
    </submittedName>
</protein>
<dbReference type="EMBL" id="SUME01000001">
    <property type="protein sequence ID" value="TJZ63128.1"/>
    <property type="molecule type" value="Genomic_DNA"/>
</dbReference>
<name>A0A4V5MN25_9SPHI</name>
<gene>
    <name evidence="1" type="ORF">FAZ15_02185</name>
</gene>
<dbReference type="Proteomes" id="UP000306808">
    <property type="component" value="Unassembled WGS sequence"/>
</dbReference>
<evidence type="ECO:0000313" key="2">
    <source>
        <dbReference type="Proteomes" id="UP000306808"/>
    </source>
</evidence>
<sequence length="125" mass="14240">MAKLLLEKSQTYQAYILLDSVMEQLYNAIGFAFDPLYSYCVGVSLSQLRTKISTYLPQLFATESGSDKLIESSQYLSDRDRLTEECLTGHFKDCFEIVEGLLLSIKFESKVNYLINVRKGEIGDE</sequence>
<dbReference type="AlphaFoldDB" id="A0A4V5MN25"/>
<organism evidence="1 2">
    <name type="scientific">Sphingobacterium olei</name>
    <dbReference type="NCBI Taxonomy" id="2571155"/>
    <lineage>
        <taxon>Bacteria</taxon>
        <taxon>Pseudomonadati</taxon>
        <taxon>Bacteroidota</taxon>
        <taxon>Sphingobacteriia</taxon>
        <taxon>Sphingobacteriales</taxon>
        <taxon>Sphingobacteriaceae</taxon>
        <taxon>Sphingobacterium</taxon>
    </lineage>
</organism>
<accession>A0A4V5MN25</accession>
<reference evidence="1 2" key="1">
    <citation type="submission" date="2019-04" db="EMBL/GenBank/DDBJ databases">
        <title>Sphingobacterium olei sp. nov., isolated from oil-contaminated soil.</title>
        <authorList>
            <person name="Liu B."/>
        </authorList>
    </citation>
    <scope>NUCLEOTIDE SEQUENCE [LARGE SCALE GENOMIC DNA]</scope>
    <source>
        <strain evidence="1 2">HAL-9</strain>
    </source>
</reference>
<proteinExistence type="predicted"/>
<dbReference type="OrthoDB" id="699834at2"/>
<keyword evidence="2" id="KW-1185">Reference proteome</keyword>
<comment type="caution">
    <text evidence="1">The sequence shown here is derived from an EMBL/GenBank/DDBJ whole genome shotgun (WGS) entry which is preliminary data.</text>
</comment>
<dbReference type="RefSeq" id="WP_136899674.1">
    <property type="nucleotide sequence ID" value="NZ_SUME01000001.1"/>
</dbReference>